<sequence>MNFTTFNSFKSRNFRLFFMGQSVSLLGTWMQKTAVSWVIYSLTQSKFMLGVTVFATLFPTALMSLYGGVVADRYNRHKVLLITQIVSLVQAILLTISIIFIKDQAVWTIIVLSAVLGVINGFDVPARQSLVREMVDNKDDLPNALALNSSMVNLSKLIGPAIAGFILESYGDQVCFGLNAMSFIPVIISLLLMRLPKQELKPSADRNIKREFKEAINYITSTPEIHSILIFVGLMSLFVLSYTTLTPAFAKDVFNGSASTLGVIDGVIGFGAFVGAIFLASLKPGTDLSKILAVNSLIFGIGLVLFSNTDNYYLALLLIAVAAFGMMSVRTITNTIIQVNVPNEFRGRVISIYVMTLTGLLPIGSLAIGSISQYIGVQSMVLIQGVLAIIITLFYGRYLKKQKLKKENLALLEQQPEQGLGVK</sequence>
<dbReference type="Proteomes" id="UP001589605">
    <property type="component" value="Unassembled WGS sequence"/>
</dbReference>
<feature type="transmembrane region" description="Helical" evidence="7">
    <location>
        <begin position="312"/>
        <end position="329"/>
    </location>
</feature>
<evidence type="ECO:0000313" key="9">
    <source>
        <dbReference type="EMBL" id="MFB9052371.1"/>
    </source>
</evidence>
<feature type="transmembrane region" description="Helical" evidence="7">
    <location>
        <begin position="216"/>
        <end position="240"/>
    </location>
</feature>
<dbReference type="SUPFAM" id="SSF103473">
    <property type="entry name" value="MFS general substrate transporter"/>
    <property type="match status" value="1"/>
</dbReference>
<feature type="transmembrane region" description="Helical" evidence="7">
    <location>
        <begin position="350"/>
        <end position="369"/>
    </location>
</feature>
<feature type="transmembrane region" description="Helical" evidence="7">
    <location>
        <begin position="375"/>
        <end position="396"/>
    </location>
</feature>
<protein>
    <submittedName>
        <fullName evidence="9">MFS transporter</fullName>
    </submittedName>
</protein>
<comment type="caution">
    <text evidence="9">The sequence shown here is derived from an EMBL/GenBank/DDBJ whole genome shotgun (WGS) entry which is preliminary data.</text>
</comment>
<organism evidence="9 10">
    <name type="scientific">Formosa undariae</name>
    <dbReference type="NCBI Taxonomy" id="1325436"/>
    <lineage>
        <taxon>Bacteria</taxon>
        <taxon>Pseudomonadati</taxon>
        <taxon>Bacteroidota</taxon>
        <taxon>Flavobacteriia</taxon>
        <taxon>Flavobacteriales</taxon>
        <taxon>Flavobacteriaceae</taxon>
        <taxon>Formosa</taxon>
    </lineage>
</organism>
<feature type="domain" description="Major facilitator superfamily (MFS) profile" evidence="8">
    <location>
        <begin position="8"/>
        <end position="403"/>
    </location>
</feature>
<keyword evidence="3" id="KW-1003">Cell membrane</keyword>
<feature type="transmembrane region" description="Helical" evidence="7">
    <location>
        <begin position="260"/>
        <end position="281"/>
    </location>
</feature>
<evidence type="ECO:0000313" key="10">
    <source>
        <dbReference type="Proteomes" id="UP001589605"/>
    </source>
</evidence>
<dbReference type="CDD" id="cd06173">
    <property type="entry name" value="MFS_MefA_like"/>
    <property type="match status" value="1"/>
</dbReference>
<name>A0ABV5EYW4_9FLAO</name>
<keyword evidence="6 7" id="KW-0472">Membrane</keyword>
<dbReference type="PANTHER" id="PTHR23513">
    <property type="entry name" value="INTEGRAL MEMBRANE EFFLUX PROTEIN-RELATED"/>
    <property type="match status" value="1"/>
</dbReference>
<evidence type="ECO:0000256" key="3">
    <source>
        <dbReference type="ARBA" id="ARBA00022475"/>
    </source>
</evidence>
<dbReference type="Pfam" id="PF05977">
    <property type="entry name" value="MFS_3"/>
    <property type="match status" value="1"/>
</dbReference>
<dbReference type="InterPro" id="IPR010290">
    <property type="entry name" value="TM_effector"/>
</dbReference>
<dbReference type="Gene3D" id="1.20.1250.20">
    <property type="entry name" value="MFS general substrate transporter like domains"/>
    <property type="match status" value="1"/>
</dbReference>
<proteinExistence type="predicted"/>
<evidence type="ECO:0000256" key="6">
    <source>
        <dbReference type="ARBA" id="ARBA00023136"/>
    </source>
</evidence>
<dbReference type="InterPro" id="IPR020846">
    <property type="entry name" value="MFS_dom"/>
</dbReference>
<keyword evidence="5 7" id="KW-1133">Transmembrane helix</keyword>
<feature type="transmembrane region" description="Helical" evidence="7">
    <location>
        <begin position="176"/>
        <end position="195"/>
    </location>
</feature>
<keyword evidence="10" id="KW-1185">Reference proteome</keyword>
<keyword evidence="2" id="KW-0813">Transport</keyword>
<evidence type="ECO:0000256" key="5">
    <source>
        <dbReference type="ARBA" id="ARBA00022989"/>
    </source>
</evidence>
<feature type="transmembrane region" description="Helical" evidence="7">
    <location>
        <begin position="288"/>
        <end position="306"/>
    </location>
</feature>
<evidence type="ECO:0000259" key="8">
    <source>
        <dbReference type="PROSITE" id="PS50850"/>
    </source>
</evidence>
<dbReference type="PROSITE" id="PS50850">
    <property type="entry name" value="MFS"/>
    <property type="match status" value="1"/>
</dbReference>
<evidence type="ECO:0000256" key="4">
    <source>
        <dbReference type="ARBA" id="ARBA00022692"/>
    </source>
</evidence>
<feature type="transmembrane region" description="Helical" evidence="7">
    <location>
        <begin position="145"/>
        <end position="170"/>
    </location>
</feature>
<feature type="transmembrane region" description="Helical" evidence="7">
    <location>
        <begin position="46"/>
        <end position="67"/>
    </location>
</feature>
<dbReference type="PANTHER" id="PTHR23513:SF11">
    <property type="entry name" value="STAPHYLOFERRIN A TRANSPORTER"/>
    <property type="match status" value="1"/>
</dbReference>
<evidence type="ECO:0000256" key="1">
    <source>
        <dbReference type="ARBA" id="ARBA00004651"/>
    </source>
</evidence>
<dbReference type="EMBL" id="JBHMEZ010000003">
    <property type="protein sequence ID" value="MFB9052371.1"/>
    <property type="molecule type" value="Genomic_DNA"/>
</dbReference>
<feature type="transmembrane region" description="Helical" evidence="7">
    <location>
        <begin position="106"/>
        <end position="124"/>
    </location>
</feature>
<keyword evidence="4 7" id="KW-0812">Transmembrane</keyword>
<accession>A0ABV5EYW4</accession>
<reference evidence="9 10" key="1">
    <citation type="submission" date="2024-09" db="EMBL/GenBank/DDBJ databases">
        <authorList>
            <person name="Sun Q."/>
            <person name="Mori K."/>
        </authorList>
    </citation>
    <scope>NUCLEOTIDE SEQUENCE [LARGE SCALE GENOMIC DNA]</scope>
    <source>
        <strain evidence="9 10">CECT 8286</strain>
    </source>
</reference>
<dbReference type="InterPro" id="IPR036259">
    <property type="entry name" value="MFS_trans_sf"/>
</dbReference>
<gene>
    <name evidence="9" type="ORF">ACFFVB_04695</name>
</gene>
<evidence type="ECO:0000256" key="2">
    <source>
        <dbReference type="ARBA" id="ARBA00022448"/>
    </source>
</evidence>
<feature type="transmembrane region" description="Helical" evidence="7">
    <location>
        <begin position="79"/>
        <end position="100"/>
    </location>
</feature>
<dbReference type="RefSeq" id="WP_382381558.1">
    <property type="nucleotide sequence ID" value="NZ_JBHMEZ010000003.1"/>
</dbReference>
<evidence type="ECO:0000256" key="7">
    <source>
        <dbReference type="SAM" id="Phobius"/>
    </source>
</evidence>
<comment type="subcellular location">
    <subcellularLocation>
        <location evidence="1">Cell membrane</location>
        <topology evidence="1">Multi-pass membrane protein</topology>
    </subcellularLocation>
</comment>